<dbReference type="Proteomes" id="UP000242814">
    <property type="component" value="Unassembled WGS sequence"/>
</dbReference>
<gene>
    <name evidence="1" type="ORF">ACO22_06623</name>
</gene>
<evidence type="ECO:0000313" key="2">
    <source>
        <dbReference type="Proteomes" id="UP000242814"/>
    </source>
</evidence>
<evidence type="ECO:0000313" key="1">
    <source>
        <dbReference type="EMBL" id="ODH14252.1"/>
    </source>
</evidence>
<dbReference type="VEuPathDB" id="FungiDB:PADG_01279"/>
<name>A0A1D2J6Y5_PARBR</name>
<dbReference type="VEuPathDB" id="FungiDB:PABG_02786"/>
<protein>
    <submittedName>
        <fullName evidence="1">Uncharacterized protein</fullName>
    </submittedName>
</protein>
<dbReference type="AlphaFoldDB" id="A0A1D2J6Y5"/>
<proteinExistence type="predicted"/>
<organism evidence="1 2">
    <name type="scientific">Paracoccidioides brasiliensis</name>
    <dbReference type="NCBI Taxonomy" id="121759"/>
    <lineage>
        <taxon>Eukaryota</taxon>
        <taxon>Fungi</taxon>
        <taxon>Dikarya</taxon>
        <taxon>Ascomycota</taxon>
        <taxon>Pezizomycotina</taxon>
        <taxon>Eurotiomycetes</taxon>
        <taxon>Eurotiomycetidae</taxon>
        <taxon>Onygenales</taxon>
        <taxon>Ajellomycetaceae</taxon>
        <taxon>Paracoccidioides</taxon>
    </lineage>
</organism>
<sequence>MGKNEDKDKGGTGSPPVHNIIKQIFCTAEKAYSSGQTGEDTRVLDSDSGAHATPRREIIEIKSQKVTVTLEMAVGVTVPLYGRSCDLKPTTRFFIDVAGDSRTLYNKKGPPYLGVADQWDG</sequence>
<reference evidence="1 2" key="1">
    <citation type="submission" date="2016-06" db="EMBL/GenBank/DDBJ databases">
        <authorList>
            <person name="Kjaerup R.B."/>
            <person name="Dalgaard T.S."/>
            <person name="Juul-Madsen H.R."/>
        </authorList>
    </citation>
    <scope>NUCLEOTIDE SEQUENCE [LARGE SCALE GENOMIC DNA]</scope>
    <source>
        <strain evidence="1 2">Pb300</strain>
    </source>
</reference>
<accession>A0A1D2J6Y5</accession>
<comment type="caution">
    <text evidence="1">The sequence shown here is derived from an EMBL/GenBank/DDBJ whole genome shotgun (WGS) entry which is preliminary data.</text>
</comment>
<dbReference type="EMBL" id="LZYO01000372">
    <property type="protein sequence ID" value="ODH14252.1"/>
    <property type="molecule type" value="Genomic_DNA"/>
</dbReference>